<gene>
    <name evidence="10" type="ordered locus">Q7M_1372</name>
</gene>
<evidence type="ECO:0000256" key="2">
    <source>
        <dbReference type="ARBA" id="ARBA00004459"/>
    </source>
</evidence>
<evidence type="ECO:0000313" key="11">
    <source>
        <dbReference type="Proteomes" id="UP000005212"/>
    </source>
</evidence>
<reference evidence="10 11" key="1">
    <citation type="journal article" date="2012" name="J. Bacteriol.">
        <title>Complete Genome Sequence of Borrelia crocidurae.</title>
        <authorList>
            <person name="Elbir H."/>
            <person name="Gimenez G."/>
            <person name="Robert C."/>
            <person name="Bergstrom S."/>
            <person name="Cutler S."/>
            <person name="Raoult D."/>
            <person name="Drancourt M."/>
        </authorList>
    </citation>
    <scope>NUCLEOTIDE SEQUENCE [LARGE SCALE GENOMIC DNA]</scope>
    <source>
        <strain evidence="10 11">Achema</strain>
        <plasmid evidence="11">unnamed28</plasmid>
    </source>
</reference>
<evidence type="ECO:0000256" key="3">
    <source>
        <dbReference type="ARBA" id="ARBA00022729"/>
    </source>
</evidence>
<keyword evidence="10" id="KW-0614">Plasmid</keyword>
<evidence type="ECO:0000256" key="6">
    <source>
        <dbReference type="ARBA" id="ARBA00023237"/>
    </source>
</evidence>
<name>I0FF72_BORCA</name>
<keyword evidence="4 8" id="KW-0472">Membrane</keyword>
<evidence type="ECO:0000256" key="7">
    <source>
        <dbReference type="ARBA" id="ARBA00023288"/>
    </source>
</evidence>
<organism evidence="10 11">
    <name type="scientific">Borrelia crocidurae (strain Achema)</name>
    <dbReference type="NCBI Taxonomy" id="1155096"/>
    <lineage>
        <taxon>Bacteria</taxon>
        <taxon>Pseudomonadati</taxon>
        <taxon>Spirochaetota</taxon>
        <taxon>Spirochaetia</taxon>
        <taxon>Spirochaetales</taxon>
        <taxon>Borreliaceae</taxon>
        <taxon>Borrelia</taxon>
    </lineage>
</organism>
<dbReference type="Proteomes" id="UP000005212">
    <property type="component" value="Plasmid unnamed28"/>
</dbReference>
<comment type="function">
    <text evidence="1 8">The Vlp and Vsp proteins are antigenically distinct proteins, only one vlp or vsp gene is transcriptionally active at any one time. Switching between these genes is a mechanism of host immune response evasion.</text>
</comment>
<feature type="compositionally biased region" description="Low complexity" evidence="9">
    <location>
        <begin position="266"/>
        <end position="285"/>
    </location>
</feature>
<evidence type="ECO:0000256" key="9">
    <source>
        <dbReference type="SAM" id="MobiDB-lite"/>
    </source>
</evidence>
<keyword evidence="6 8" id="KW-0998">Cell outer membrane</keyword>
<reference evidence="11" key="2">
    <citation type="submission" date="2012-03" db="EMBL/GenBank/DDBJ databases">
        <title>Complete genome sequence of Borrelia crocidurae.</title>
        <authorList>
            <person name="Elbir H."/>
            <person name="Gimenez G."/>
            <person name="Robert C."/>
            <person name="Raoult D."/>
            <person name="Drancourt M."/>
        </authorList>
    </citation>
    <scope>NUCLEOTIDE SEQUENCE [LARGE SCALE GENOMIC DNA]</scope>
    <source>
        <strain evidence="11">Achema</strain>
        <plasmid evidence="11">unnamed28</plasmid>
    </source>
</reference>
<dbReference type="PATRIC" id="fig|1155096.3.peg.1362"/>
<dbReference type="InterPro" id="IPR000680">
    <property type="entry name" value="Borrelia_lipo"/>
</dbReference>
<evidence type="ECO:0000313" key="10">
    <source>
        <dbReference type="EMBL" id="AFI32128.1"/>
    </source>
</evidence>
<feature type="region of interest" description="Disordered" evidence="9">
    <location>
        <begin position="265"/>
        <end position="285"/>
    </location>
</feature>
<comment type="subcellular location">
    <subcellularLocation>
        <location evidence="2 8">Cell outer membrane</location>
        <topology evidence="2 8">Lipid-anchor</topology>
    </subcellularLocation>
</comment>
<dbReference type="EMBL" id="CP003454">
    <property type="protein sequence ID" value="AFI32128.1"/>
    <property type="molecule type" value="Genomic_DNA"/>
</dbReference>
<geneLocation type="plasmid" evidence="11">
    <name>unnamed28</name>
</geneLocation>
<keyword evidence="5 8" id="KW-0564">Palmitate</keyword>
<dbReference type="GO" id="GO:0009279">
    <property type="term" value="C:cell outer membrane"/>
    <property type="evidence" value="ECO:0007669"/>
    <property type="project" value="UniProtKB-SubCell"/>
</dbReference>
<evidence type="ECO:0000256" key="8">
    <source>
        <dbReference type="RuleBase" id="RU363105"/>
    </source>
</evidence>
<keyword evidence="3" id="KW-0732">Signal</keyword>
<evidence type="ECO:0000256" key="1">
    <source>
        <dbReference type="ARBA" id="ARBA00003932"/>
    </source>
</evidence>
<sequence>MGEHFKKIGDGLTITKNKLEELEGKILEAKNADGVTIEAVKGAIKGANDVFAQLIASLIKLAGVTNDGADVGDTASAATTVAANKDSVEAIIAGVREIIKVAEKSDVKIEKGNAGGVVNAAATTDATAALNANGAATAGAAANLAAEVAKADAWAMIDKIQNAKADNAQLNANAANKDAGELAVGTPGHANGAGAATSADLAAAVAFKAMTKGGKFSAAANETDLAKAAGVSAVNKVLGVLDIIIRKTVAGNLEKVREAVKGIKYSDTSESDTSQSDITQSVVTK</sequence>
<evidence type="ECO:0000256" key="4">
    <source>
        <dbReference type="ARBA" id="ARBA00023136"/>
    </source>
</evidence>
<keyword evidence="7 8" id="KW-0449">Lipoprotein</keyword>
<dbReference type="SUPFAM" id="SSF74748">
    <property type="entry name" value="Variable surface antigen VlsE"/>
    <property type="match status" value="1"/>
</dbReference>
<evidence type="ECO:0000256" key="5">
    <source>
        <dbReference type="ARBA" id="ARBA00023139"/>
    </source>
</evidence>
<dbReference type="AlphaFoldDB" id="I0FF72"/>
<dbReference type="Pfam" id="PF00921">
    <property type="entry name" value="Lipoprotein_2"/>
    <property type="match status" value="1"/>
</dbReference>
<accession>I0FF72</accession>
<dbReference type="KEGG" id="bcw:Q7M_1372"/>
<protein>
    <recommendedName>
        <fullName evidence="8">Variable large protein</fullName>
    </recommendedName>
</protein>
<proteinExistence type="predicted"/>
<dbReference type="HOGENOM" id="CLU_054711_0_1_12"/>